<dbReference type="NCBIfam" id="TIGR02543">
    <property type="entry name" value="List_Bact_rpt"/>
    <property type="match status" value="1"/>
</dbReference>
<gene>
    <name evidence="2" type="ORF">KUA55_00650</name>
</gene>
<name>A0ABS6T835_9ENTE</name>
<dbReference type="Pfam" id="PF13731">
    <property type="entry name" value="WxL"/>
    <property type="match status" value="1"/>
</dbReference>
<evidence type="ECO:0000313" key="3">
    <source>
        <dbReference type="Proteomes" id="UP000774130"/>
    </source>
</evidence>
<protein>
    <submittedName>
        <fullName evidence="2">WxL domain-containing protein</fullName>
    </submittedName>
</protein>
<accession>A0ABS6T835</accession>
<dbReference type="EMBL" id="JAHUZB010000001">
    <property type="protein sequence ID" value="MBV7389171.1"/>
    <property type="molecule type" value="Genomic_DNA"/>
</dbReference>
<sequence length="1250" mass="134206">MKGHFGKRKVKHTKKLKLLVTICLISSTLAPIFPGLTFIEAKAAVGESSLQTIRSNIVENELPSITKSNETVKEKEPARGVTSLVPENVEPEKKVDSSADLTQAAESKITIVDTGIILKNDGTYILTDSPEMYYEDPSQFPISGEIKGEGEYDENTIIEFTNSNSYLENRIYSEPRTGDGNNKVQQIIRTEGTQSNLTICRNSTLDVTTTLDYGIYVDHLNIGEPTELVRLPVTLNVNANQIGIYTPAGITNYTGSATARATKAGISVVDDLAPDREEYVEVNTFVENMDLGAFGEAQPSYEGRFDTSMTATATDPDSTGALLKFVNLKGATLNATGEKYGLFDGGITVLDTANDDYASPSPTYISNISGTSTDGIGFFSFMDFRNDAGIVTGKTTNGIGLEAYNITMTDQNETGNAPEVNGMTGTGFGILTRTYDSYSDSLSIGSINVTSGKINGHTQDGTGIMSSISGQLFNLADIEVSGTATIGQGIIGSQLTLSNQVQSGAPKLDFTATSNGSSTATMSMVKKILATQSQESGISLDKFPSSVGVVALEGLEVDSQGGMGFDTNFTATAPINEDNSYGVYSPEGSESGVNIQGIKYTNIVIAGDIGMQTGALSMGRSDETSDASPVFSVDVDGRTAGINAPRFIISFNGYNSTSEDMQINIEASEGNGINVPYGLQWDIMTYDQKWRLPVNITATDTGISAPDPAASGSASYYQSGINIFNVGLVIDNARLGFSAIKQENYSLRDSTIKINSSEDGLVFDEEGGSGYGYGSIENTTVDIDSGTYGLKLNQLYNINFSSYVDGGTTATDSPIKVTADQYPIWVSGSEMVNISNDSGNHEETGDPLGNTFSFIATSRNLVPDKADYPALYVENYNVEMNNNEGVQFIENYQTAVSQPFNTTPSSPYKTTNPFNVEKYGNYQWSATRTDTGGDVVIDESQIANNQLSTNDISYTEAKLTASREKYLTDERIFNADVSGDDKKILHQINMIVRREEQYKVTYDGNGADGGDVPTDSNLYSENDSVNVASQGNLTLTDHTFVGWLNSADGQVYQNPQIASSPTTYKMGKSDVTFTAQWRSNSVVEELSLIDGKIPSHLNFGTHEIQYDTDKTFYATDDGTNTENGSANNLTTGEIGMLDTRLGTEGWSLTVKQLAQFKTSTNQELSSAELGFKVGPLDTSQSTGGIPSGVDDEEITLIPGNATELLRASNGQGKGTVTLPIERFTLKIPKTGAKHVGQSTTEVEWLLSNVP</sequence>
<dbReference type="InterPro" id="IPR013378">
    <property type="entry name" value="InlB-like_B-rpt"/>
</dbReference>
<evidence type="ECO:0000259" key="1">
    <source>
        <dbReference type="Pfam" id="PF13731"/>
    </source>
</evidence>
<keyword evidence="3" id="KW-1185">Reference proteome</keyword>
<feature type="domain" description="WxL" evidence="1">
    <location>
        <begin position="1095"/>
        <end position="1250"/>
    </location>
</feature>
<proteinExistence type="predicted"/>
<dbReference type="Proteomes" id="UP000774130">
    <property type="component" value="Unassembled WGS sequence"/>
</dbReference>
<evidence type="ECO:0000313" key="2">
    <source>
        <dbReference type="EMBL" id="MBV7389171.1"/>
    </source>
</evidence>
<comment type="caution">
    <text evidence="2">The sequence shown here is derived from an EMBL/GenBank/DDBJ whole genome shotgun (WGS) entry which is preliminary data.</text>
</comment>
<reference evidence="2 3" key="1">
    <citation type="submission" date="2021-06" db="EMBL/GenBank/DDBJ databases">
        <title>Enterococcus alishanensis sp. nov., a novel lactic acid bacterium isolated from fresh coffee beans.</title>
        <authorList>
            <person name="Chen Y.-S."/>
        </authorList>
    </citation>
    <scope>NUCLEOTIDE SEQUENCE [LARGE SCALE GENOMIC DNA]</scope>
    <source>
        <strain evidence="2 3">ALS3</strain>
    </source>
</reference>
<organism evidence="2 3">
    <name type="scientific">Enterococcus alishanensis</name>
    <dbReference type="NCBI Taxonomy" id="1303817"/>
    <lineage>
        <taxon>Bacteria</taxon>
        <taxon>Bacillati</taxon>
        <taxon>Bacillota</taxon>
        <taxon>Bacilli</taxon>
        <taxon>Lactobacillales</taxon>
        <taxon>Enterococcaceae</taxon>
        <taxon>Enterococcus</taxon>
    </lineage>
</organism>
<dbReference type="RefSeq" id="WP_218324242.1">
    <property type="nucleotide sequence ID" value="NZ_JAHUZB010000001.1"/>
</dbReference>
<dbReference type="InterPro" id="IPR027994">
    <property type="entry name" value="WxL_dom"/>
</dbReference>